<reference evidence="4" key="1">
    <citation type="submission" date="2016-11" db="EMBL/GenBank/DDBJ databases">
        <authorList>
            <person name="Jaros S."/>
            <person name="Januszkiewicz K."/>
            <person name="Wedrychowicz H."/>
        </authorList>
    </citation>
    <scope>NUCLEOTIDE SEQUENCE [LARGE SCALE GENOMIC DNA]</scope>
    <source>
        <strain evidence="4">DSM 7057</strain>
    </source>
</reference>
<protein>
    <submittedName>
        <fullName evidence="3">Hydrolases of HD superfamily</fullName>
    </submittedName>
</protein>
<sequence>MADIRKSLLQLIFSGAYLLRWNDKLRPAELLETDKQAHKMLLACVLWHENSLHMSEEKKVRLAGDIIEGGLFDYFYRLIITDIKPPIFYRIKENPEQYRQLTDHVLESLQPALSPLGPFWERMCRWHHAPDDGSLPRRILTAAHLYASQWEFNLIKPLNSHFDDEMDDIGQSFVDRLHSFTDLKGLEHMRTQGTALNRLANLCGQLRFQIRWTQAPRIPATSVLGHMFIVACFAYFFSLSVNACRARANNNFFCGLFHDLPEVLTRDIISPVKRSVADLPKIIKEYEEKELERRVFAPLRQQGFTALVERISYYLGLGVQSEFQECVRRHGRIEKVSDFCTLQENCNTDALDPKDGRLIKDCDNLAAFLEAHSSIRNGVSSPHLLEARVRLLTLLRQSPLACLKLDSLLADFD</sequence>
<dbReference type="AlphaFoldDB" id="A0AA94L277"/>
<gene>
    <name evidence="3" type="ORF">SAMN02910291_01464</name>
</gene>
<proteinExistence type="predicted"/>
<keyword evidence="1" id="KW-0472">Membrane</keyword>
<dbReference type="SUPFAM" id="SSF109604">
    <property type="entry name" value="HD-domain/PDEase-like"/>
    <property type="match status" value="2"/>
</dbReference>
<accession>A0AA94L277</accession>
<keyword evidence="1" id="KW-0812">Transmembrane</keyword>
<dbReference type="Proteomes" id="UP000182680">
    <property type="component" value="Unassembled WGS sequence"/>
</dbReference>
<feature type="transmembrane region" description="Helical" evidence="1">
    <location>
        <begin position="218"/>
        <end position="237"/>
    </location>
</feature>
<dbReference type="Pfam" id="PF13023">
    <property type="entry name" value="HD_3"/>
    <property type="match status" value="1"/>
</dbReference>
<name>A0AA94L277_DESDE</name>
<evidence type="ECO:0000256" key="1">
    <source>
        <dbReference type="SAM" id="Phobius"/>
    </source>
</evidence>
<feature type="domain" description="HD" evidence="2">
    <location>
        <begin position="203"/>
        <end position="386"/>
    </location>
</feature>
<dbReference type="Gene3D" id="1.10.3210.10">
    <property type="entry name" value="Hypothetical protein af1432"/>
    <property type="match status" value="2"/>
</dbReference>
<comment type="caution">
    <text evidence="3">The sequence shown here is derived from an EMBL/GenBank/DDBJ whole genome shotgun (WGS) entry which is preliminary data.</text>
</comment>
<keyword evidence="3" id="KW-0378">Hydrolase</keyword>
<evidence type="ECO:0000259" key="2">
    <source>
        <dbReference type="Pfam" id="PF13023"/>
    </source>
</evidence>
<keyword evidence="1" id="KW-1133">Transmembrane helix</keyword>
<evidence type="ECO:0000313" key="3">
    <source>
        <dbReference type="EMBL" id="SFW47788.1"/>
    </source>
</evidence>
<dbReference type="EMBL" id="FPIW01000022">
    <property type="protein sequence ID" value="SFW47788.1"/>
    <property type="molecule type" value="Genomic_DNA"/>
</dbReference>
<dbReference type="InterPro" id="IPR006674">
    <property type="entry name" value="HD_domain"/>
</dbReference>
<dbReference type="RefSeq" id="WP_012624693.1">
    <property type="nucleotide sequence ID" value="NZ_FPIW01000022.1"/>
</dbReference>
<organism evidence="3 4">
    <name type="scientific">Desulfovibrio desulfuricans</name>
    <dbReference type="NCBI Taxonomy" id="876"/>
    <lineage>
        <taxon>Bacteria</taxon>
        <taxon>Pseudomonadati</taxon>
        <taxon>Thermodesulfobacteriota</taxon>
        <taxon>Desulfovibrionia</taxon>
        <taxon>Desulfovibrionales</taxon>
        <taxon>Desulfovibrionaceae</taxon>
        <taxon>Desulfovibrio</taxon>
    </lineage>
</organism>
<dbReference type="GO" id="GO:0016787">
    <property type="term" value="F:hydrolase activity"/>
    <property type="evidence" value="ECO:0007669"/>
    <property type="project" value="UniProtKB-KW"/>
</dbReference>
<evidence type="ECO:0000313" key="4">
    <source>
        <dbReference type="Proteomes" id="UP000182680"/>
    </source>
</evidence>
<dbReference type="OMA" id="ASKWEFD"/>